<dbReference type="PATRIC" id="fig|1238180.3.peg.7737"/>
<name>M2NK34_9PSEU</name>
<evidence type="ECO:0000313" key="1">
    <source>
        <dbReference type="EMBL" id="EMD22489.1"/>
    </source>
</evidence>
<dbReference type="Proteomes" id="UP000014137">
    <property type="component" value="Unassembled WGS sequence"/>
</dbReference>
<proteinExistence type="predicted"/>
<protein>
    <submittedName>
        <fullName evidence="1">Uncharacterized protein</fullName>
    </submittedName>
</protein>
<organism evidence="1 2">
    <name type="scientific">Amycolatopsis azurea DSM 43854</name>
    <dbReference type="NCBI Taxonomy" id="1238180"/>
    <lineage>
        <taxon>Bacteria</taxon>
        <taxon>Bacillati</taxon>
        <taxon>Actinomycetota</taxon>
        <taxon>Actinomycetes</taxon>
        <taxon>Pseudonocardiales</taxon>
        <taxon>Pseudonocardiaceae</taxon>
        <taxon>Amycolatopsis</taxon>
    </lineage>
</organism>
<accession>M2NK34</accession>
<dbReference type="EMBL" id="ANMG01000094">
    <property type="protein sequence ID" value="EMD22489.1"/>
    <property type="molecule type" value="Genomic_DNA"/>
</dbReference>
<evidence type="ECO:0000313" key="2">
    <source>
        <dbReference type="Proteomes" id="UP000014137"/>
    </source>
</evidence>
<comment type="caution">
    <text evidence="1">The sequence shown here is derived from an EMBL/GenBank/DDBJ whole genome shotgun (WGS) entry which is preliminary data.</text>
</comment>
<sequence>MPTRLCARPRSHRQGVRWHRRCGTRCGRPAAAIAGPAGQHALLGLVGRGVLRSHRSAPLSDR</sequence>
<gene>
    <name evidence="1" type="ORF">C791_8351</name>
</gene>
<reference evidence="1 2" key="1">
    <citation type="submission" date="2012-10" db="EMBL/GenBank/DDBJ databases">
        <title>Genome assembly of Amycolatopsis azurea DSM 43854.</title>
        <authorList>
            <person name="Khatri I."/>
            <person name="Kaur I."/>
            <person name="Subramanian S."/>
            <person name="Mayilraj S."/>
        </authorList>
    </citation>
    <scope>NUCLEOTIDE SEQUENCE [LARGE SCALE GENOMIC DNA]</scope>
    <source>
        <strain evidence="1 2">DSM 43854</strain>
    </source>
</reference>
<dbReference type="AlphaFoldDB" id="M2NK34"/>